<reference evidence="2 3" key="1">
    <citation type="submission" date="2018-12" db="EMBL/GenBank/DDBJ databases">
        <title>Mesorhizobium carbonis sp. nov., isolated from coal mine water.</title>
        <authorList>
            <person name="Xin W."/>
            <person name="Xu Z."/>
            <person name="Xiang F."/>
            <person name="Zhang J."/>
            <person name="Xi L."/>
            <person name="Liu J."/>
        </authorList>
    </citation>
    <scope>NUCLEOTIDE SEQUENCE [LARGE SCALE GENOMIC DNA]</scope>
    <source>
        <strain evidence="2 3">B2.3</strain>
    </source>
</reference>
<feature type="signal peptide" evidence="1">
    <location>
        <begin position="1"/>
        <end position="20"/>
    </location>
</feature>
<accession>A0A429Z046</accession>
<evidence type="ECO:0000313" key="3">
    <source>
        <dbReference type="Proteomes" id="UP000278398"/>
    </source>
</evidence>
<keyword evidence="1" id="KW-0732">Signal</keyword>
<dbReference type="EMBL" id="RWKW01000026">
    <property type="protein sequence ID" value="RST87096.1"/>
    <property type="molecule type" value="Genomic_DNA"/>
</dbReference>
<protein>
    <submittedName>
        <fullName evidence="2">Uncharacterized protein</fullName>
    </submittedName>
</protein>
<dbReference type="OrthoDB" id="7582035at2"/>
<keyword evidence="3" id="KW-1185">Reference proteome</keyword>
<evidence type="ECO:0000256" key="1">
    <source>
        <dbReference type="SAM" id="SignalP"/>
    </source>
</evidence>
<evidence type="ECO:0000313" key="2">
    <source>
        <dbReference type="EMBL" id="RST87096.1"/>
    </source>
</evidence>
<proteinExistence type="predicted"/>
<gene>
    <name evidence="2" type="ORF">EJC49_07455</name>
</gene>
<feature type="chain" id="PRO_5019452934" evidence="1">
    <location>
        <begin position="21"/>
        <end position="157"/>
    </location>
</feature>
<dbReference type="RefSeq" id="WP_126698839.1">
    <property type="nucleotide sequence ID" value="NZ_RWKW01000026.1"/>
</dbReference>
<sequence>MRLFLFAIAFSTCVSTPARAGWEWTNWGMTQHAARLAAPAGTGRVDEPVAGSSLTMLLAVDVEASGIDFQARLGFSEFGELGLVELRPSDEVRDCDAASDALLQQHGAPVSRRSSPSQRWLWADAERDTLVEFSRGDDGSCLIRLTPLPRRNPYLRG</sequence>
<dbReference type="AlphaFoldDB" id="A0A429Z046"/>
<organism evidence="2 3">
    <name type="scientific">Aquibium carbonis</name>
    <dbReference type="NCBI Taxonomy" id="2495581"/>
    <lineage>
        <taxon>Bacteria</taxon>
        <taxon>Pseudomonadati</taxon>
        <taxon>Pseudomonadota</taxon>
        <taxon>Alphaproteobacteria</taxon>
        <taxon>Hyphomicrobiales</taxon>
        <taxon>Phyllobacteriaceae</taxon>
        <taxon>Aquibium</taxon>
    </lineage>
</organism>
<name>A0A429Z046_9HYPH</name>
<comment type="caution">
    <text evidence="2">The sequence shown here is derived from an EMBL/GenBank/DDBJ whole genome shotgun (WGS) entry which is preliminary data.</text>
</comment>
<dbReference type="Proteomes" id="UP000278398">
    <property type="component" value="Unassembled WGS sequence"/>
</dbReference>